<accession>A0A5C5WZV2</accession>
<dbReference type="Proteomes" id="UP000317243">
    <property type="component" value="Unassembled WGS sequence"/>
</dbReference>
<evidence type="ECO:0000256" key="1">
    <source>
        <dbReference type="SAM" id="MobiDB-lite"/>
    </source>
</evidence>
<feature type="compositionally biased region" description="Basic residues" evidence="1">
    <location>
        <begin position="372"/>
        <end position="381"/>
    </location>
</feature>
<sequence length="498" mass="56099">MDCVMYSASIRLLFLFTVCLYLGPAKASAKDYFLTLGGGYSRDGNQASLEKNVLYFQKLLAESEFPASDQSIYFANGNTDEATVQTIAPELLPRPNQLMAEFFGSDENLGLSYHPHTIEGVKGPLSVASLEKWFDSMASVIGADDRLIIYVTAHGTESEDDRTPYNTTIALWDDEEITVEQFCRQLDKLPTETEVVTIMVQCYSGGFSHIIFDKGHPHSGLSSQRRCGFFATVHDRQAAGCTAEIDEASYVEYSTYFLNALAGHDRSGNPIPPPDYNNDGKTTFEEAHAYTILTADTIDLSVKTSGEYLSVYSRFRNNGHPDLLTDEEPYDTLLKYATPSERAVLEGLSEQLNLTGQDRIDQAWRATDSRQSGRRGRRPRSRGPEQQLRLLENKIARDLTEKWPELSNVLNPVAIEFLTSRQQEFVEAIENHPDFGLYQTLKKTVENTPDSEKKSVKYERFLRVADNIILAENLRRLGDRDQIAEFEQIVELESGTLR</sequence>
<organism evidence="2 3">
    <name type="scientific">Thalassoglobus neptunius</name>
    <dbReference type="NCBI Taxonomy" id="1938619"/>
    <lineage>
        <taxon>Bacteria</taxon>
        <taxon>Pseudomonadati</taxon>
        <taxon>Planctomycetota</taxon>
        <taxon>Planctomycetia</taxon>
        <taxon>Planctomycetales</taxon>
        <taxon>Planctomycetaceae</taxon>
        <taxon>Thalassoglobus</taxon>
    </lineage>
</organism>
<dbReference type="AlphaFoldDB" id="A0A5C5WZV2"/>
<dbReference type="EMBL" id="SIHI01000003">
    <property type="protein sequence ID" value="TWT55631.1"/>
    <property type="molecule type" value="Genomic_DNA"/>
</dbReference>
<name>A0A5C5WZV2_9PLAN</name>
<evidence type="ECO:0000313" key="2">
    <source>
        <dbReference type="EMBL" id="TWT55631.1"/>
    </source>
</evidence>
<proteinExistence type="predicted"/>
<reference evidence="2 3" key="1">
    <citation type="submission" date="2019-02" db="EMBL/GenBank/DDBJ databases">
        <title>Deep-cultivation of Planctomycetes and their phenomic and genomic characterization uncovers novel biology.</title>
        <authorList>
            <person name="Wiegand S."/>
            <person name="Jogler M."/>
            <person name="Boedeker C."/>
            <person name="Pinto D."/>
            <person name="Vollmers J."/>
            <person name="Rivas-Marin E."/>
            <person name="Kohn T."/>
            <person name="Peeters S.H."/>
            <person name="Heuer A."/>
            <person name="Rast P."/>
            <person name="Oberbeckmann S."/>
            <person name="Bunk B."/>
            <person name="Jeske O."/>
            <person name="Meyerdierks A."/>
            <person name="Storesund J.E."/>
            <person name="Kallscheuer N."/>
            <person name="Luecker S."/>
            <person name="Lage O.M."/>
            <person name="Pohl T."/>
            <person name="Merkel B.J."/>
            <person name="Hornburger P."/>
            <person name="Mueller R.-W."/>
            <person name="Bruemmer F."/>
            <person name="Labrenz M."/>
            <person name="Spormann A.M."/>
            <person name="Op Den Camp H."/>
            <person name="Overmann J."/>
            <person name="Amann R."/>
            <person name="Jetten M.S.M."/>
            <person name="Mascher T."/>
            <person name="Medema M.H."/>
            <person name="Devos D.P."/>
            <person name="Kaster A.-K."/>
            <person name="Ovreas L."/>
            <person name="Rohde M."/>
            <person name="Galperin M.Y."/>
            <person name="Jogler C."/>
        </authorList>
    </citation>
    <scope>NUCLEOTIDE SEQUENCE [LARGE SCALE GENOMIC DNA]</scope>
    <source>
        <strain evidence="2 3">KOR42</strain>
    </source>
</reference>
<evidence type="ECO:0000313" key="3">
    <source>
        <dbReference type="Proteomes" id="UP000317243"/>
    </source>
</evidence>
<keyword evidence="3" id="KW-1185">Reference proteome</keyword>
<dbReference type="Gene3D" id="3.40.50.1460">
    <property type="match status" value="1"/>
</dbReference>
<feature type="region of interest" description="Disordered" evidence="1">
    <location>
        <begin position="366"/>
        <end position="385"/>
    </location>
</feature>
<comment type="caution">
    <text evidence="2">The sequence shown here is derived from an EMBL/GenBank/DDBJ whole genome shotgun (WGS) entry which is preliminary data.</text>
</comment>
<gene>
    <name evidence="2" type="ORF">KOR42_27580</name>
</gene>
<evidence type="ECO:0008006" key="4">
    <source>
        <dbReference type="Google" id="ProtNLM"/>
    </source>
</evidence>
<protein>
    <recommendedName>
        <fullName evidence="4">Caspase domain protein</fullName>
    </recommendedName>
</protein>